<comment type="caution">
    <text evidence="2">The sequence shown here is derived from an EMBL/GenBank/DDBJ whole genome shotgun (WGS) entry which is preliminary data.</text>
</comment>
<accession>A0AAN6WA93</accession>
<dbReference type="Proteomes" id="UP001302321">
    <property type="component" value="Unassembled WGS sequence"/>
</dbReference>
<gene>
    <name evidence="2" type="ORF">QBC36DRAFT_377303</name>
</gene>
<feature type="region of interest" description="Disordered" evidence="1">
    <location>
        <begin position="89"/>
        <end position="126"/>
    </location>
</feature>
<proteinExistence type="predicted"/>
<feature type="region of interest" description="Disordered" evidence="1">
    <location>
        <begin position="330"/>
        <end position="357"/>
    </location>
</feature>
<evidence type="ECO:0000256" key="1">
    <source>
        <dbReference type="SAM" id="MobiDB-lite"/>
    </source>
</evidence>
<protein>
    <submittedName>
        <fullName evidence="2">Uncharacterized protein</fullName>
    </submittedName>
</protein>
<feature type="compositionally biased region" description="Polar residues" evidence="1">
    <location>
        <begin position="331"/>
        <end position="351"/>
    </location>
</feature>
<reference evidence="2" key="2">
    <citation type="submission" date="2023-05" db="EMBL/GenBank/DDBJ databases">
        <authorList>
            <consortium name="Lawrence Berkeley National Laboratory"/>
            <person name="Steindorff A."/>
            <person name="Hensen N."/>
            <person name="Bonometti L."/>
            <person name="Westerberg I."/>
            <person name="Brannstrom I.O."/>
            <person name="Guillou S."/>
            <person name="Cros-Aarteil S."/>
            <person name="Calhoun S."/>
            <person name="Haridas S."/>
            <person name="Kuo A."/>
            <person name="Mondo S."/>
            <person name="Pangilinan J."/>
            <person name="Riley R."/>
            <person name="Labutti K."/>
            <person name="Andreopoulos B."/>
            <person name="Lipzen A."/>
            <person name="Chen C."/>
            <person name="Yanf M."/>
            <person name="Daum C."/>
            <person name="Ng V."/>
            <person name="Clum A."/>
            <person name="Ohm R."/>
            <person name="Martin F."/>
            <person name="Silar P."/>
            <person name="Natvig D."/>
            <person name="Lalanne C."/>
            <person name="Gautier V."/>
            <person name="Ament-Velasquez S.L."/>
            <person name="Kruys A."/>
            <person name="Hutchinson M.I."/>
            <person name="Powell A.J."/>
            <person name="Barry K."/>
            <person name="Miller A.N."/>
            <person name="Grigoriev I.V."/>
            <person name="Debuchy R."/>
            <person name="Gladieux P."/>
            <person name="Thoren M.H."/>
            <person name="Johannesson H."/>
        </authorList>
    </citation>
    <scope>NUCLEOTIDE SEQUENCE</scope>
    <source>
        <strain evidence="2">CBS 892.96</strain>
    </source>
</reference>
<dbReference type="AlphaFoldDB" id="A0AAN6WA93"/>
<evidence type="ECO:0000313" key="2">
    <source>
        <dbReference type="EMBL" id="KAK4177860.1"/>
    </source>
</evidence>
<name>A0AAN6WA93_9PEZI</name>
<keyword evidence="3" id="KW-1185">Reference proteome</keyword>
<sequence>MNANHPPELRTGLQMGTTGMDVPPRPASCCSTAAPVVLPDIDDGISTVPSSSKAYQDALQNVSARHPPGLDKTNHLSYFMPGLVGSREGSPRSFLSRAPAPKPLPVVPETRRRPSPEHGYSDGGIQGRVCIDPQMHPMEFHAKLHHPGLLKGADFCDAGVECAPIEPIESPEKDKRLFPFGDLFDDSSDEEPPVIGYRFRRLTGGDICRERADVSNHKHSGHSSAVKVRPALGVTAFNLSTHEPHQPYHGVSKVRALADIPPFRFLDQTMEIPVRDSNLMDSGQVLGENTLKQELERSESPRSVSEESSGSSSRYPSDIVIFGELPPAQKRANSSQSMVSNGTVLRSSESGQPAMGDIFHQDHDTILDETCVLGVPEPVDAPEETL</sequence>
<reference evidence="2" key="1">
    <citation type="journal article" date="2023" name="Mol. Phylogenet. Evol.">
        <title>Genome-scale phylogeny and comparative genomics of the fungal order Sordariales.</title>
        <authorList>
            <person name="Hensen N."/>
            <person name="Bonometti L."/>
            <person name="Westerberg I."/>
            <person name="Brannstrom I.O."/>
            <person name="Guillou S."/>
            <person name="Cros-Aarteil S."/>
            <person name="Calhoun S."/>
            <person name="Haridas S."/>
            <person name="Kuo A."/>
            <person name="Mondo S."/>
            <person name="Pangilinan J."/>
            <person name="Riley R."/>
            <person name="LaButti K."/>
            <person name="Andreopoulos B."/>
            <person name="Lipzen A."/>
            <person name="Chen C."/>
            <person name="Yan M."/>
            <person name="Daum C."/>
            <person name="Ng V."/>
            <person name="Clum A."/>
            <person name="Steindorff A."/>
            <person name="Ohm R.A."/>
            <person name="Martin F."/>
            <person name="Silar P."/>
            <person name="Natvig D.O."/>
            <person name="Lalanne C."/>
            <person name="Gautier V."/>
            <person name="Ament-Velasquez S.L."/>
            <person name="Kruys A."/>
            <person name="Hutchinson M.I."/>
            <person name="Powell A.J."/>
            <person name="Barry K."/>
            <person name="Miller A.N."/>
            <person name="Grigoriev I.V."/>
            <person name="Debuchy R."/>
            <person name="Gladieux P."/>
            <person name="Hiltunen Thoren M."/>
            <person name="Johannesson H."/>
        </authorList>
    </citation>
    <scope>NUCLEOTIDE SEQUENCE</scope>
    <source>
        <strain evidence="2">CBS 892.96</strain>
    </source>
</reference>
<feature type="compositionally biased region" description="Low complexity" evidence="1">
    <location>
        <begin position="301"/>
        <end position="317"/>
    </location>
</feature>
<feature type="region of interest" description="Disordered" evidence="1">
    <location>
        <begin position="292"/>
        <end position="318"/>
    </location>
</feature>
<dbReference type="EMBL" id="MU866153">
    <property type="protein sequence ID" value="KAK4177860.1"/>
    <property type="molecule type" value="Genomic_DNA"/>
</dbReference>
<feature type="compositionally biased region" description="Basic and acidic residues" evidence="1">
    <location>
        <begin position="109"/>
        <end position="120"/>
    </location>
</feature>
<organism evidence="2 3">
    <name type="scientific">Triangularia setosa</name>
    <dbReference type="NCBI Taxonomy" id="2587417"/>
    <lineage>
        <taxon>Eukaryota</taxon>
        <taxon>Fungi</taxon>
        <taxon>Dikarya</taxon>
        <taxon>Ascomycota</taxon>
        <taxon>Pezizomycotina</taxon>
        <taxon>Sordariomycetes</taxon>
        <taxon>Sordariomycetidae</taxon>
        <taxon>Sordariales</taxon>
        <taxon>Podosporaceae</taxon>
        <taxon>Triangularia</taxon>
    </lineage>
</organism>
<evidence type="ECO:0000313" key="3">
    <source>
        <dbReference type="Proteomes" id="UP001302321"/>
    </source>
</evidence>